<protein>
    <submittedName>
        <fullName evidence="2">IclR helix-turn-helix domain-containing protein</fullName>
    </submittedName>
</protein>
<sequence>MPSFSYTQLLMKRDDVKSPRDNPLFVQVLEKGIDVLRSFTAQRKTMTLGEIAEVTSLSKSSVQRLVFSLEAMGYIAKHAKTHRFHLTPQVMAIGYNYLAADSLVDVANEGVKSFV</sequence>
<dbReference type="AlphaFoldDB" id="A0A1I7EQV3"/>
<dbReference type="Gene3D" id="1.10.10.10">
    <property type="entry name" value="Winged helix-like DNA-binding domain superfamily/Winged helix DNA-binding domain"/>
    <property type="match status" value="1"/>
</dbReference>
<dbReference type="Pfam" id="PF09339">
    <property type="entry name" value="HTH_IclR"/>
    <property type="match status" value="1"/>
</dbReference>
<dbReference type="SMART" id="SM00346">
    <property type="entry name" value="HTH_ICLR"/>
    <property type="match status" value="1"/>
</dbReference>
<dbReference type="InterPro" id="IPR050707">
    <property type="entry name" value="HTH_MetabolicPath_Reg"/>
</dbReference>
<dbReference type="InterPro" id="IPR005471">
    <property type="entry name" value="Tscrpt_reg_IclR_N"/>
</dbReference>
<dbReference type="PANTHER" id="PTHR30136">
    <property type="entry name" value="HELIX-TURN-HELIX TRANSCRIPTIONAL REGULATOR, ICLR FAMILY"/>
    <property type="match status" value="1"/>
</dbReference>
<name>A0A1I7EQV3_9BURK</name>
<gene>
    <name evidence="2" type="ORF">SAMN05192563_10521</name>
</gene>
<dbReference type="SUPFAM" id="SSF46785">
    <property type="entry name" value="Winged helix' DNA-binding domain"/>
    <property type="match status" value="1"/>
</dbReference>
<dbReference type="EMBL" id="FPBH01000052">
    <property type="protein sequence ID" value="SFU26311.1"/>
    <property type="molecule type" value="Genomic_DNA"/>
</dbReference>
<evidence type="ECO:0000313" key="2">
    <source>
        <dbReference type="EMBL" id="SFU26311.1"/>
    </source>
</evidence>
<proteinExistence type="predicted"/>
<dbReference type="PROSITE" id="PS51077">
    <property type="entry name" value="HTH_ICLR"/>
    <property type="match status" value="1"/>
</dbReference>
<evidence type="ECO:0000259" key="1">
    <source>
        <dbReference type="PROSITE" id="PS51077"/>
    </source>
</evidence>
<feature type="domain" description="HTH iclR-type" evidence="1">
    <location>
        <begin position="26"/>
        <end position="88"/>
    </location>
</feature>
<dbReference type="GO" id="GO:0045892">
    <property type="term" value="P:negative regulation of DNA-templated transcription"/>
    <property type="evidence" value="ECO:0007669"/>
    <property type="project" value="TreeGrafter"/>
</dbReference>
<dbReference type="InterPro" id="IPR036388">
    <property type="entry name" value="WH-like_DNA-bd_sf"/>
</dbReference>
<evidence type="ECO:0000313" key="3">
    <source>
        <dbReference type="Proteomes" id="UP000198844"/>
    </source>
</evidence>
<dbReference type="InterPro" id="IPR036390">
    <property type="entry name" value="WH_DNA-bd_sf"/>
</dbReference>
<accession>A0A1I7EQV3</accession>
<dbReference type="PANTHER" id="PTHR30136:SF34">
    <property type="entry name" value="TRANSCRIPTIONAL REGULATOR"/>
    <property type="match status" value="1"/>
</dbReference>
<dbReference type="GO" id="GO:0003677">
    <property type="term" value="F:DNA binding"/>
    <property type="evidence" value="ECO:0007669"/>
    <property type="project" value="InterPro"/>
</dbReference>
<reference evidence="2 3" key="1">
    <citation type="submission" date="2016-10" db="EMBL/GenBank/DDBJ databases">
        <authorList>
            <person name="de Groot N.N."/>
        </authorList>
    </citation>
    <scope>NUCLEOTIDE SEQUENCE [LARGE SCALE GENOMIC DNA]</scope>
    <source>
        <strain evidence="2 3">LMG 27731</strain>
    </source>
</reference>
<organism evidence="2 3">
    <name type="scientific">Paraburkholderia aspalathi</name>
    <dbReference type="NCBI Taxonomy" id="1324617"/>
    <lineage>
        <taxon>Bacteria</taxon>
        <taxon>Pseudomonadati</taxon>
        <taxon>Pseudomonadota</taxon>
        <taxon>Betaproteobacteria</taxon>
        <taxon>Burkholderiales</taxon>
        <taxon>Burkholderiaceae</taxon>
        <taxon>Paraburkholderia</taxon>
    </lineage>
</organism>
<dbReference type="GO" id="GO:0003700">
    <property type="term" value="F:DNA-binding transcription factor activity"/>
    <property type="evidence" value="ECO:0007669"/>
    <property type="project" value="TreeGrafter"/>
</dbReference>
<dbReference type="Proteomes" id="UP000198844">
    <property type="component" value="Unassembled WGS sequence"/>
</dbReference>